<dbReference type="RefSeq" id="WP_354556250.1">
    <property type="nucleotide sequence ID" value="NZ_JBEPMB010000002.1"/>
</dbReference>
<feature type="region of interest" description="Disordered" evidence="1">
    <location>
        <begin position="220"/>
        <end position="246"/>
    </location>
</feature>
<dbReference type="Proteomes" id="UP001549047">
    <property type="component" value="Unassembled WGS sequence"/>
</dbReference>
<proteinExistence type="predicted"/>
<evidence type="ECO:0000313" key="3">
    <source>
        <dbReference type="Proteomes" id="UP001549047"/>
    </source>
</evidence>
<evidence type="ECO:0000256" key="1">
    <source>
        <dbReference type="SAM" id="MobiDB-lite"/>
    </source>
</evidence>
<name>A0ABV2J056_9HYPH</name>
<dbReference type="EMBL" id="JBEPMB010000002">
    <property type="protein sequence ID" value="MET3613736.1"/>
    <property type="molecule type" value="Genomic_DNA"/>
</dbReference>
<gene>
    <name evidence="2" type="ORF">ABID16_002065</name>
</gene>
<comment type="caution">
    <text evidence="2">The sequence shown here is derived from an EMBL/GenBank/DDBJ whole genome shotgun (WGS) entry which is preliminary data.</text>
</comment>
<organism evidence="2 3">
    <name type="scientific">Rhizobium aquaticum</name>
    <dbReference type="NCBI Taxonomy" id="1549636"/>
    <lineage>
        <taxon>Bacteria</taxon>
        <taxon>Pseudomonadati</taxon>
        <taxon>Pseudomonadota</taxon>
        <taxon>Alphaproteobacteria</taxon>
        <taxon>Hyphomicrobiales</taxon>
        <taxon>Rhizobiaceae</taxon>
        <taxon>Rhizobium/Agrobacterium group</taxon>
        <taxon>Rhizobium</taxon>
    </lineage>
</organism>
<dbReference type="SUPFAM" id="SSF50199">
    <property type="entry name" value="Staphylococcal nuclease"/>
    <property type="match status" value="1"/>
</dbReference>
<feature type="region of interest" description="Disordered" evidence="1">
    <location>
        <begin position="86"/>
        <end position="118"/>
    </location>
</feature>
<protein>
    <submittedName>
        <fullName evidence="2">Endonuclease YncB(Thermonuclease family)</fullName>
    </submittedName>
</protein>
<keyword evidence="2" id="KW-0378">Hydrolase</keyword>
<dbReference type="GO" id="GO:0004519">
    <property type="term" value="F:endonuclease activity"/>
    <property type="evidence" value="ECO:0007669"/>
    <property type="project" value="UniProtKB-KW"/>
</dbReference>
<dbReference type="InterPro" id="IPR035437">
    <property type="entry name" value="SNase_OB-fold_sf"/>
</dbReference>
<evidence type="ECO:0000313" key="2">
    <source>
        <dbReference type="EMBL" id="MET3613736.1"/>
    </source>
</evidence>
<sequence length="246" mass="25315">MRFLFLALLTIAGILLAVVLMQKGQARIAAETIPASTAPATTATVQTGGGVTGTTGTLPTPAVPPPMERLPANAVAANSSAALPADQQSVAAVQQPAPAPDVAAAAKPPAPKTPEPSAPAFQIVAKPAVVAAGILETTRGRVTLKDITPLDPAMRCGQGASQWPCGQLALTQLRRFLRGRSVNCDIADPAWQGEVTARCTLGKEDVAAWLVENGWVRPAPGSTYEKAGQEAEAGKRGVFSPDPRHP</sequence>
<feature type="compositionally biased region" description="Low complexity" evidence="1">
    <location>
        <begin position="86"/>
        <end position="107"/>
    </location>
</feature>
<reference evidence="2 3" key="1">
    <citation type="submission" date="2024-06" db="EMBL/GenBank/DDBJ databases">
        <title>Genomic Encyclopedia of Type Strains, Phase IV (KMG-IV): sequencing the most valuable type-strain genomes for metagenomic binning, comparative biology and taxonomic classification.</title>
        <authorList>
            <person name="Goeker M."/>
        </authorList>
    </citation>
    <scope>NUCLEOTIDE SEQUENCE [LARGE SCALE GENOMIC DNA]</scope>
    <source>
        <strain evidence="2 3">DSM 29780</strain>
    </source>
</reference>
<keyword evidence="2" id="KW-0540">Nuclease</keyword>
<feature type="compositionally biased region" description="Pro residues" evidence="1">
    <location>
        <begin position="108"/>
        <end position="117"/>
    </location>
</feature>
<keyword evidence="2" id="KW-0255">Endonuclease</keyword>
<accession>A0ABV2J056</accession>
<dbReference type="Gene3D" id="2.40.50.90">
    <property type="match status" value="1"/>
</dbReference>
<keyword evidence="3" id="KW-1185">Reference proteome</keyword>